<dbReference type="KEGG" id="ruv:EC9_23070"/>
<proteinExistence type="predicted"/>
<keyword evidence="2" id="KW-1185">Reference proteome</keyword>
<evidence type="ECO:0000313" key="2">
    <source>
        <dbReference type="Proteomes" id="UP000319557"/>
    </source>
</evidence>
<name>A0A517LZS2_9BACT</name>
<gene>
    <name evidence="1" type="ORF">EC9_23070</name>
</gene>
<organism evidence="1 2">
    <name type="scientific">Rosistilla ulvae</name>
    <dbReference type="NCBI Taxonomy" id="1930277"/>
    <lineage>
        <taxon>Bacteria</taxon>
        <taxon>Pseudomonadati</taxon>
        <taxon>Planctomycetota</taxon>
        <taxon>Planctomycetia</taxon>
        <taxon>Pirellulales</taxon>
        <taxon>Pirellulaceae</taxon>
        <taxon>Rosistilla</taxon>
    </lineage>
</organism>
<sequence>MSEFHGKALEYTLELELHLFFIPLMQDWGDGIVMTRTLQLPLRRDRSRRVCHLKRE</sequence>
<dbReference type="EMBL" id="CP036261">
    <property type="protein sequence ID" value="QDS88121.1"/>
    <property type="molecule type" value="Genomic_DNA"/>
</dbReference>
<accession>A0A517LZS2</accession>
<dbReference type="AlphaFoldDB" id="A0A517LZS2"/>
<dbReference type="Proteomes" id="UP000319557">
    <property type="component" value="Chromosome"/>
</dbReference>
<protein>
    <submittedName>
        <fullName evidence="1">Uncharacterized protein</fullName>
    </submittedName>
</protein>
<evidence type="ECO:0000313" key="1">
    <source>
        <dbReference type="EMBL" id="QDS88121.1"/>
    </source>
</evidence>
<reference evidence="1 2" key="1">
    <citation type="submission" date="2019-02" db="EMBL/GenBank/DDBJ databases">
        <title>Deep-cultivation of Planctomycetes and their phenomic and genomic characterization uncovers novel biology.</title>
        <authorList>
            <person name="Wiegand S."/>
            <person name="Jogler M."/>
            <person name="Boedeker C."/>
            <person name="Pinto D."/>
            <person name="Vollmers J."/>
            <person name="Rivas-Marin E."/>
            <person name="Kohn T."/>
            <person name="Peeters S.H."/>
            <person name="Heuer A."/>
            <person name="Rast P."/>
            <person name="Oberbeckmann S."/>
            <person name="Bunk B."/>
            <person name="Jeske O."/>
            <person name="Meyerdierks A."/>
            <person name="Storesund J.E."/>
            <person name="Kallscheuer N."/>
            <person name="Luecker S."/>
            <person name="Lage O.M."/>
            <person name="Pohl T."/>
            <person name="Merkel B.J."/>
            <person name="Hornburger P."/>
            <person name="Mueller R.-W."/>
            <person name="Bruemmer F."/>
            <person name="Labrenz M."/>
            <person name="Spormann A.M."/>
            <person name="Op den Camp H."/>
            <person name="Overmann J."/>
            <person name="Amann R."/>
            <person name="Jetten M.S.M."/>
            <person name="Mascher T."/>
            <person name="Medema M.H."/>
            <person name="Devos D.P."/>
            <person name="Kaster A.-K."/>
            <person name="Ovreas L."/>
            <person name="Rohde M."/>
            <person name="Galperin M.Y."/>
            <person name="Jogler C."/>
        </authorList>
    </citation>
    <scope>NUCLEOTIDE SEQUENCE [LARGE SCALE GENOMIC DNA]</scope>
    <source>
        <strain evidence="1 2">EC9</strain>
    </source>
</reference>
<dbReference type="RefSeq" id="WP_218934728.1">
    <property type="nucleotide sequence ID" value="NZ_CP036261.1"/>
</dbReference>